<dbReference type="EC" id="3.4.21.53" evidence="2"/>
<sequence>MYRKLVPEDIIYSVKYSEDVLYDEEKVSNQDNEFYKSIKKGLNIKDRGYNIYIIDKFSKHKLESIVSYMDKILMNEHKPYDICYITFDNSKNVEGMIVPNGFGKKFFEQLNEVKKLYIKLTYKFYNDSDDMEHDKIIENVQKKKNYILSEIIDEAEKQGFQFKVTDGGFNFIPLKDGAGMTENEYETLGVDDKEVILDKIRELKKKTNIAFDKLKDIETDEINKLKGYFENYLISESEKIKMKFFAEFQGSKEIIDKLNKICSEIEHELVENYSMSYENDEAKILNAISKYYINVIVDNSKNEKPPIIYEDDPNIENLIGSIKYENHNGTYVTDISLIKAGSILKANGGCLIMRINNLLSYNGSYYYLKKILSSGKIKINYNRGYAEAVSLNGIVPDPIDVKLKVILIGDYYSYSLMYNYDKDFKDIFKIKAEYDPIFPIESEVENNLIRTLKDFCKSNKLKEPSKDAYKEIRKYMSRMAENNKKYYIDTDEIFKILTLSNLEASYEGGEEITENNIRKIIYNEDLIEEKIMEDYKEKKILMEVSGRKIGQINGLSVIDLGYCTFGKPMKITCSCYKGDGNIIDVNKENDLSGSIHCKSISILKGFINKTFGMYSKIPIDFHLSFEQLYGKLDGDSASVAETVCILSALSKIPIKQNIAVTGSINQFGETQPIGGVNHKIEGFYKVCEAYNKDEEHGVLIPETNIDNIVLNNEVEAAVLSNKFSIYSMNNISDAVNVLMEVEWEDMMKAAKNELKKYVTKREKH</sequence>
<feature type="domain" description="Lon proteolytic" evidence="3">
    <location>
        <begin position="546"/>
        <end position="741"/>
    </location>
</feature>
<dbReference type="InterPro" id="IPR027065">
    <property type="entry name" value="Lon_Prtase"/>
</dbReference>
<keyword evidence="2" id="KW-0720">Serine protease</keyword>
<dbReference type="PRINTS" id="PR00830">
    <property type="entry name" value="ENDOLAPTASE"/>
</dbReference>
<comment type="caution">
    <text evidence="4">The sequence shown here is derived from an EMBL/GenBank/DDBJ whole genome shotgun (WGS) entry which is preliminary data.</text>
</comment>
<keyword evidence="5" id="KW-1185">Reference proteome</keyword>
<dbReference type="InterPro" id="IPR014721">
    <property type="entry name" value="Ribsml_uS5_D2-typ_fold_subgr"/>
</dbReference>
<dbReference type="Pfam" id="PF05362">
    <property type="entry name" value="Lon_C"/>
    <property type="match status" value="1"/>
</dbReference>
<keyword evidence="2" id="KW-0378">Hydrolase</keyword>
<name>A0ABW8TGN2_9CLOT</name>
<dbReference type="Gene3D" id="3.40.50.300">
    <property type="entry name" value="P-loop containing nucleotide triphosphate hydrolases"/>
    <property type="match status" value="2"/>
</dbReference>
<dbReference type="Gene3D" id="1.10.8.60">
    <property type="match status" value="1"/>
</dbReference>
<organism evidence="4 5">
    <name type="scientific">Clostridium neuense</name>
    <dbReference type="NCBI Taxonomy" id="1728934"/>
    <lineage>
        <taxon>Bacteria</taxon>
        <taxon>Bacillati</taxon>
        <taxon>Bacillota</taxon>
        <taxon>Clostridia</taxon>
        <taxon>Eubacteriales</taxon>
        <taxon>Clostridiaceae</taxon>
        <taxon>Clostridium</taxon>
    </lineage>
</organism>
<comment type="catalytic activity">
    <reaction evidence="2">
        <text>Hydrolysis of proteins in presence of ATP.</text>
        <dbReference type="EC" id="3.4.21.53"/>
    </reaction>
</comment>
<dbReference type="InterPro" id="IPR027417">
    <property type="entry name" value="P-loop_NTPase"/>
</dbReference>
<dbReference type="RefSeq" id="WP_406788259.1">
    <property type="nucleotide sequence ID" value="NZ_JBJIAA010000011.1"/>
</dbReference>
<dbReference type="Gene3D" id="3.30.230.10">
    <property type="match status" value="1"/>
</dbReference>
<evidence type="ECO:0000313" key="4">
    <source>
        <dbReference type="EMBL" id="MFL0251608.1"/>
    </source>
</evidence>
<accession>A0ABW8TGN2</accession>
<protein>
    <recommendedName>
        <fullName evidence="2">endopeptidase La</fullName>
        <ecNumber evidence="2">3.4.21.53</ecNumber>
    </recommendedName>
</protein>
<keyword evidence="1 2" id="KW-0645">Protease</keyword>
<dbReference type="PANTHER" id="PTHR10046">
    <property type="entry name" value="ATP DEPENDENT LON PROTEASE FAMILY MEMBER"/>
    <property type="match status" value="1"/>
</dbReference>
<dbReference type="InterPro" id="IPR041699">
    <property type="entry name" value="AAA_32"/>
</dbReference>
<dbReference type="InterPro" id="IPR020568">
    <property type="entry name" value="Ribosomal_Su5_D2-typ_SF"/>
</dbReference>
<proteinExistence type="inferred from homology"/>
<dbReference type="Proteomes" id="UP001623592">
    <property type="component" value="Unassembled WGS sequence"/>
</dbReference>
<dbReference type="Pfam" id="PF13654">
    <property type="entry name" value="AAA_32"/>
    <property type="match status" value="1"/>
</dbReference>
<evidence type="ECO:0000313" key="5">
    <source>
        <dbReference type="Proteomes" id="UP001623592"/>
    </source>
</evidence>
<dbReference type="EMBL" id="JBJIAA010000011">
    <property type="protein sequence ID" value="MFL0251608.1"/>
    <property type="molecule type" value="Genomic_DNA"/>
</dbReference>
<feature type="active site" evidence="2">
    <location>
        <position position="636"/>
    </location>
</feature>
<evidence type="ECO:0000256" key="1">
    <source>
        <dbReference type="ARBA" id="ARBA00022670"/>
    </source>
</evidence>
<feature type="active site" evidence="2">
    <location>
        <position position="679"/>
    </location>
</feature>
<dbReference type="SUPFAM" id="SSF54211">
    <property type="entry name" value="Ribosomal protein S5 domain 2-like"/>
    <property type="match status" value="1"/>
</dbReference>
<evidence type="ECO:0000256" key="2">
    <source>
        <dbReference type="PROSITE-ProRule" id="PRU01122"/>
    </source>
</evidence>
<comment type="similarity">
    <text evidence="2">Belongs to the peptidase S16 family.</text>
</comment>
<dbReference type="PROSITE" id="PS51786">
    <property type="entry name" value="LON_PROTEOLYTIC"/>
    <property type="match status" value="1"/>
</dbReference>
<gene>
    <name evidence="4" type="ORF">ACJDT4_14390</name>
</gene>
<reference evidence="4 5" key="1">
    <citation type="submission" date="2024-11" db="EMBL/GenBank/DDBJ databases">
        <authorList>
            <person name="Heng Y.C."/>
            <person name="Lim A.C.H."/>
            <person name="Lee J.K.Y."/>
            <person name="Kittelmann S."/>
        </authorList>
    </citation>
    <scope>NUCLEOTIDE SEQUENCE [LARGE SCALE GENOMIC DNA]</scope>
    <source>
        <strain evidence="4 5">WILCCON 0114</strain>
    </source>
</reference>
<evidence type="ECO:0000259" key="3">
    <source>
        <dbReference type="PROSITE" id="PS51786"/>
    </source>
</evidence>
<dbReference type="InterPro" id="IPR008269">
    <property type="entry name" value="Lon_proteolytic"/>
</dbReference>